<accession>A0A1H8SYW3</accession>
<dbReference type="STRING" id="551995.SAMN05192574_11410"/>
<organism evidence="1 2">
    <name type="scientific">Mucilaginibacter gossypiicola</name>
    <dbReference type="NCBI Taxonomy" id="551995"/>
    <lineage>
        <taxon>Bacteria</taxon>
        <taxon>Pseudomonadati</taxon>
        <taxon>Bacteroidota</taxon>
        <taxon>Sphingobacteriia</taxon>
        <taxon>Sphingobacteriales</taxon>
        <taxon>Sphingobacteriaceae</taxon>
        <taxon>Mucilaginibacter</taxon>
    </lineage>
</organism>
<dbReference type="PROSITE" id="PS51257">
    <property type="entry name" value="PROKAR_LIPOPROTEIN"/>
    <property type="match status" value="1"/>
</dbReference>
<reference evidence="2" key="1">
    <citation type="submission" date="2016-10" db="EMBL/GenBank/DDBJ databases">
        <authorList>
            <person name="Varghese N."/>
            <person name="Submissions S."/>
        </authorList>
    </citation>
    <scope>NUCLEOTIDE SEQUENCE [LARGE SCALE GENOMIC DNA]</scope>
    <source>
        <strain evidence="2">Gh-48</strain>
    </source>
</reference>
<evidence type="ECO:0000313" key="1">
    <source>
        <dbReference type="EMBL" id="SEO83548.1"/>
    </source>
</evidence>
<dbReference type="Proteomes" id="UP000198942">
    <property type="component" value="Unassembled WGS sequence"/>
</dbReference>
<protein>
    <recommendedName>
        <fullName evidence="3">DUF5018 domain-containing protein</fullName>
    </recommendedName>
</protein>
<dbReference type="RefSeq" id="WP_143065289.1">
    <property type="nucleotide sequence ID" value="NZ_FOCL01000014.1"/>
</dbReference>
<proteinExistence type="predicted"/>
<dbReference type="OrthoDB" id="677497at2"/>
<dbReference type="Gene3D" id="2.60.40.2340">
    <property type="match status" value="1"/>
</dbReference>
<dbReference type="AlphaFoldDB" id="A0A1H8SYW3"/>
<dbReference type="EMBL" id="FOCL01000014">
    <property type="protein sequence ID" value="SEO83548.1"/>
    <property type="molecule type" value="Genomic_DNA"/>
</dbReference>
<evidence type="ECO:0000313" key="2">
    <source>
        <dbReference type="Proteomes" id="UP000198942"/>
    </source>
</evidence>
<keyword evidence="2" id="KW-1185">Reference proteome</keyword>
<sequence>MKKRNFYLFVLMGMAVLLSVLASCKKEYLKTPFNQIETFSVADSLGNQLKASITGDSIIVYWPPFQTAPSKVTPQITVSSGATVSPASGAQVTFASGTTYTVTAQDGSQKTYKLIPLINQPAPVFEVQETDVLQIGYYLKLRGQYFITDTNQTKLYLTNSANKDFQLNLKNASFNPFYLNVQLPQNNSLDTGYYKVKLVSGKNTVVKGPYHFGVPQMPVLTSPDLGKNVKQGQVLTFTIPGPFAKYFYGTFTGAQALLYIGDNFDLATADVTNSNNGTLTMTIPTDAPVGIIYYVEFHDKDGNFLHDWAPSTSNITIVP</sequence>
<gene>
    <name evidence="1" type="ORF">SAMN05192574_11410</name>
</gene>
<name>A0A1H8SYW3_9SPHI</name>
<evidence type="ECO:0008006" key="3">
    <source>
        <dbReference type="Google" id="ProtNLM"/>
    </source>
</evidence>